<dbReference type="SUPFAM" id="SSF103473">
    <property type="entry name" value="MFS general substrate transporter"/>
    <property type="match status" value="1"/>
</dbReference>
<feature type="transmembrane region" description="Helical" evidence="6">
    <location>
        <begin position="348"/>
        <end position="370"/>
    </location>
</feature>
<name>A0A0W0G555_MONRR</name>
<accession>A0A0W0G555</accession>
<proteinExistence type="predicted"/>
<organism evidence="8 9">
    <name type="scientific">Moniliophthora roreri</name>
    <name type="common">Frosty pod rot fungus</name>
    <name type="synonym">Monilia roreri</name>
    <dbReference type="NCBI Taxonomy" id="221103"/>
    <lineage>
        <taxon>Eukaryota</taxon>
        <taxon>Fungi</taxon>
        <taxon>Dikarya</taxon>
        <taxon>Basidiomycota</taxon>
        <taxon>Agaricomycotina</taxon>
        <taxon>Agaricomycetes</taxon>
        <taxon>Agaricomycetidae</taxon>
        <taxon>Agaricales</taxon>
        <taxon>Marasmiineae</taxon>
        <taxon>Marasmiaceae</taxon>
        <taxon>Moniliophthora</taxon>
    </lineage>
</organism>
<keyword evidence="3 6" id="KW-0812">Transmembrane</keyword>
<evidence type="ECO:0000256" key="3">
    <source>
        <dbReference type="ARBA" id="ARBA00022692"/>
    </source>
</evidence>
<dbReference type="Gene3D" id="1.20.1250.20">
    <property type="entry name" value="MFS general substrate transporter like domains"/>
    <property type="match status" value="2"/>
</dbReference>
<feature type="transmembrane region" description="Helical" evidence="6">
    <location>
        <begin position="264"/>
        <end position="281"/>
    </location>
</feature>
<feature type="transmembrane region" description="Helical" evidence="6">
    <location>
        <begin position="87"/>
        <end position="105"/>
    </location>
</feature>
<dbReference type="PANTHER" id="PTHR43791:SF67">
    <property type="entry name" value="TRANSPORTER, PUTATIVE (AFU_ORTHOLOGUE AFUA_3G04010)-RELATED"/>
    <property type="match status" value="1"/>
</dbReference>
<evidence type="ECO:0000256" key="6">
    <source>
        <dbReference type="SAM" id="Phobius"/>
    </source>
</evidence>
<dbReference type="FunFam" id="1.20.1250.20:FF:000013">
    <property type="entry name" value="MFS general substrate transporter"/>
    <property type="match status" value="1"/>
</dbReference>
<feature type="transmembrane region" description="Helical" evidence="6">
    <location>
        <begin position="315"/>
        <end position="336"/>
    </location>
</feature>
<protein>
    <recommendedName>
        <fullName evidence="7">Major facilitator superfamily (MFS) profile domain-containing protein</fullName>
    </recommendedName>
</protein>
<evidence type="ECO:0000313" key="8">
    <source>
        <dbReference type="EMBL" id="KTB43711.1"/>
    </source>
</evidence>
<dbReference type="AlphaFoldDB" id="A0A0W0G555"/>
<dbReference type="PROSITE" id="PS50850">
    <property type="entry name" value="MFS"/>
    <property type="match status" value="1"/>
</dbReference>
<comment type="caution">
    <text evidence="8">The sequence shown here is derived from an EMBL/GenBank/DDBJ whole genome shotgun (WGS) entry which is preliminary data.</text>
</comment>
<reference evidence="8 9" key="1">
    <citation type="submission" date="2015-12" db="EMBL/GenBank/DDBJ databases">
        <title>Draft genome sequence of Moniliophthora roreri, the causal agent of frosty pod rot of cacao.</title>
        <authorList>
            <person name="Aime M.C."/>
            <person name="Diaz-Valderrama J.R."/>
            <person name="Kijpornyongpan T."/>
            <person name="Phillips-Mora W."/>
        </authorList>
    </citation>
    <scope>NUCLEOTIDE SEQUENCE [LARGE SCALE GENOMIC DNA]</scope>
    <source>
        <strain evidence="8 9">MCA 2952</strain>
    </source>
</reference>
<evidence type="ECO:0000256" key="5">
    <source>
        <dbReference type="ARBA" id="ARBA00023136"/>
    </source>
</evidence>
<feature type="transmembrane region" description="Helical" evidence="6">
    <location>
        <begin position="224"/>
        <end position="244"/>
    </location>
</feature>
<dbReference type="PANTHER" id="PTHR43791">
    <property type="entry name" value="PERMEASE-RELATED"/>
    <property type="match status" value="1"/>
</dbReference>
<evidence type="ECO:0000313" key="9">
    <source>
        <dbReference type="Proteomes" id="UP000054988"/>
    </source>
</evidence>
<dbReference type="GO" id="GO:0022857">
    <property type="term" value="F:transmembrane transporter activity"/>
    <property type="evidence" value="ECO:0007669"/>
    <property type="project" value="InterPro"/>
</dbReference>
<gene>
    <name evidence="8" type="ORF">WG66_3716</name>
</gene>
<feature type="transmembrane region" description="Helical" evidence="6">
    <location>
        <begin position="288"/>
        <end position="309"/>
    </location>
</feature>
<feature type="transmembrane region" description="Helical" evidence="6">
    <location>
        <begin position="177"/>
        <end position="199"/>
    </location>
</feature>
<dbReference type="GO" id="GO:0016020">
    <property type="term" value="C:membrane"/>
    <property type="evidence" value="ECO:0007669"/>
    <property type="project" value="UniProtKB-SubCell"/>
</dbReference>
<sequence>MHSEAEHLQKRILRKLDYHILPCLTLLWLVNYLDRSNVGNARIVGLERDLNLRGNQFNVAVTAFFISDLPLDRSATLFLKRIKANRWIPVMVVAWGFVTIMTCFVHDFGGLVTARFCLGMCVEFKFCTAAVPQVQFRTNDFSRIGMFYAGASMGGAFGGLLASAIVNMDGLGGLAGWRWIFILEGIATILIGVSMVYILPPDLMSAGFLTEEEKRHASLRDIQTWLTGIATLALIVTLYSYALFLPTIITGLGYSGQQAQLRTVPPYVPAVFLTVLVAYWSDRLRLRIPFALALLPLTIAGFVTAILAHDNETRYAAVFLIVAGAYPCTASVLTIIPNNTSGHYKRATSIGLLIALANCGGFISTFIFGLSKIVVLLRIHELGLPAVALRCFWHLEESEALEENATSEIDTSIVPCFSRASKAPTVKGTIYHTLTNLYLRKVELAKDSSAQTAILRSTADVPA</sequence>
<feature type="domain" description="Major facilitator superfamily (MFS) profile" evidence="7">
    <location>
        <begin position="20"/>
        <end position="398"/>
    </location>
</feature>
<dbReference type="InterPro" id="IPR036259">
    <property type="entry name" value="MFS_trans_sf"/>
</dbReference>
<dbReference type="EMBL" id="LATX01001102">
    <property type="protein sequence ID" value="KTB43711.1"/>
    <property type="molecule type" value="Genomic_DNA"/>
</dbReference>
<dbReference type="InterPro" id="IPR011701">
    <property type="entry name" value="MFS"/>
</dbReference>
<keyword evidence="2" id="KW-0813">Transport</keyword>
<keyword evidence="5 6" id="KW-0472">Membrane</keyword>
<feature type="transmembrane region" description="Helical" evidence="6">
    <location>
        <begin position="145"/>
        <end position="165"/>
    </location>
</feature>
<evidence type="ECO:0000256" key="1">
    <source>
        <dbReference type="ARBA" id="ARBA00004141"/>
    </source>
</evidence>
<dbReference type="Proteomes" id="UP000054988">
    <property type="component" value="Unassembled WGS sequence"/>
</dbReference>
<keyword evidence="4 6" id="KW-1133">Transmembrane helix</keyword>
<dbReference type="InterPro" id="IPR020846">
    <property type="entry name" value="MFS_dom"/>
</dbReference>
<comment type="subcellular location">
    <subcellularLocation>
        <location evidence="1">Membrane</location>
        <topology evidence="1">Multi-pass membrane protein</topology>
    </subcellularLocation>
</comment>
<evidence type="ECO:0000256" key="2">
    <source>
        <dbReference type="ARBA" id="ARBA00022448"/>
    </source>
</evidence>
<evidence type="ECO:0000259" key="7">
    <source>
        <dbReference type="PROSITE" id="PS50850"/>
    </source>
</evidence>
<dbReference type="Pfam" id="PF07690">
    <property type="entry name" value="MFS_1"/>
    <property type="match status" value="1"/>
</dbReference>
<evidence type="ECO:0000256" key="4">
    <source>
        <dbReference type="ARBA" id="ARBA00022989"/>
    </source>
</evidence>